<dbReference type="EMBL" id="WVIC01000013">
    <property type="protein sequence ID" value="NCJ06511.1"/>
    <property type="molecule type" value="Genomic_DNA"/>
</dbReference>
<proteinExistence type="predicted"/>
<protein>
    <submittedName>
        <fullName evidence="1">Uncharacterized protein</fullName>
    </submittedName>
</protein>
<gene>
    <name evidence="1" type="ORF">GS597_08295</name>
</gene>
<sequence length="48" mass="5320">MPGHLQDLMALKFVPHLTVIVEVLSAATESQNRGANFAQYHRLESLGE</sequence>
<evidence type="ECO:0000313" key="1">
    <source>
        <dbReference type="EMBL" id="NCJ06511.1"/>
    </source>
</evidence>
<comment type="caution">
    <text evidence="1">The sequence shown here is derived from an EMBL/GenBank/DDBJ whole genome shotgun (WGS) entry which is preliminary data.</text>
</comment>
<dbReference type="RefSeq" id="WP_161824988.1">
    <property type="nucleotide sequence ID" value="NZ_WVIC01000013.1"/>
</dbReference>
<keyword evidence="2" id="KW-1185">Reference proteome</keyword>
<evidence type="ECO:0000313" key="2">
    <source>
        <dbReference type="Proteomes" id="UP000607397"/>
    </source>
</evidence>
<name>A0A8K1ZYM9_9CYAN</name>
<reference evidence="1" key="1">
    <citation type="submission" date="2019-12" db="EMBL/GenBank/DDBJ databases">
        <title>High-Quality draft genome sequences of three cyanobacteria isolated from the limestone walls of the Old Cathedral of Coimbra.</title>
        <authorList>
            <person name="Tiago I."/>
            <person name="Soares F."/>
            <person name="Portugal A."/>
        </authorList>
    </citation>
    <scope>NUCLEOTIDE SEQUENCE [LARGE SCALE GENOMIC DNA]</scope>
    <source>
        <strain evidence="1">C</strain>
    </source>
</reference>
<dbReference type="AlphaFoldDB" id="A0A8K1ZYM9"/>
<accession>A0A8K1ZYM9</accession>
<dbReference type="Proteomes" id="UP000607397">
    <property type="component" value="Unassembled WGS sequence"/>
</dbReference>
<organism evidence="1 2">
    <name type="scientific">Petrachloros mirabilis ULC683</name>
    <dbReference type="NCBI Taxonomy" id="2781853"/>
    <lineage>
        <taxon>Bacteria</taxon>
        <taxon>Bacillati</taxon>
        <taxon>Cyanobacteriota</taxon>
        <taxon>Cyanophyceae</taxon>
        <taxon>Synechococcales</taxon>
        <taxon>Petrachlorosaceae</taxon>
        <taxon>Petrachloros</taxon>
        <taxon>Petrachloros mirabilis</taxon>
    </lineage>
</organism>